<dbReference type="STRING" id="639004.SAMN04488239_101259"/>
<dbReference type="Proteomes" id="UP000199628">
    <property type="component" value="Unassembled WGS sequence"/>
</dbReference>
<accession>A0A1G6J2D9</accession>
<proteinExistence type="predicted"/>
<protein>
    <submittedName>
        <fullName evidence="2">Uncharacterized protein</fullName>
    </submittedName>
</protein>
<keyword evidence="1" id="KW-0802">TPR repeat</keyword>
<dbReference type="PANTHER" id="PTHR45588:SF1">
    <property type="entry name" value="WW DOMAIN-CONTAINING PROTEIN"/>
    <property type="match status" value="1"/>
</dbReference>
<evidence type="ECO:0000313" key="3">
    <source>
        <dbReference type="Proteomes" id="UP000199628"/>
    </source>
</evidence>
<dbReference type="EMBL" id="FMZV01000001">
    <property type="protein sequence ID" value="SDC12958.1"/>
    <property type="molecule type" value="Genomic_DNA"/>
</dbReference>
<keyword evidence="3" id="KW-1185">Reference proteome</keyword>
<dbReference type="Gene3D" id="1.25.40.10">
    <property type="entry name" value="Tetratricopeptide repeat domain"/>
    <property type="match status" value="2"/>
</dbReference>
<dbReference type="PROSITE" id="PS50005">
    <property type="entry name" value="TPR"/>
    <property type="match status" value="1"/>
</dbReference>
<dbReference type="InterPro" id="IPR011990">
    <property type="entry name" value="TPR-like_helical_dom_sf"/>
</dbReference>
<dbReference type="SUPFAM" id="SSF48452">
    <property type="entry name" value="TPR-like"/>
    <property type="match status" value="2"/>
</dbReference>
<evidence type="ECO:0000256" key="1">
    <source>
        <dbReference type="PROSITE-ProRule" id="PRU00339"/>
    </source>
</evidence>
<dbReference type="RefSeq" id="WP_093026898.1">
    <property type="nucleotide sequence ID" value="NZ_FMZV01000001.1"/>
</dbReference>
<dbReference type="PANTHER" id="PTHR45588">
    <property type="entry name" value="TPR DOMAIN-CONTAINING PROTEIN"/>
    <property type="match status" value="1"/>
</dbReference>
<gene>
    <name evidence="2" type="ORF">SAMN04488239_101259</name>
</gene>
<evidence type="ECO:0000313" key="2">
    <source>
        <dbReference type="EMBL" id="SDC12958.1"/>
    </source>
</evidence>
<sequence length="555" mass="62738">MDDYGYDLGSHTCPITTTSPEAQLWFDRGLIWTYGYNHEEAAVCFQRALEHDPDCAMAHWGVAYATGPNYNMPWELFDTDGRATALQTAFDATRAALARLDGCTPVEQALIRALPARYPQRELDDDMHRWDHDFAGAMRAAYATDPAHLDLRTVYVESLLNLTPWKMWDLKTGRPAEGAATLEAQEVLETALRDDPAAMSHPGLLHLYVHLMEMSPFPEKALKAGDVLRTLVPDSGHLVHMSTHIDVLCGHYHDVVYWNQKAVEADLKYFRREGAFNIYSGYRIHDYHFVIYGALFLGQMQPALDANRGLWETTPEEMLRIESPPMADYFESYMAMGPHILIRFGRWQEAIALEPPADRDLYRTLTATVHYARAVAFAATGRVTEAEAEEQVFLAAAERVPDSRLLHNNRVVDLLEIAREMLRGEIEYRKGNHDAAYSHLRRSVELDDNLPYDEPWGWMQPTRHALGALLFEQGHRAEAEEVYRADLGLGGHLSRAAVHPDNVWSLRGLHDCLKARGETVEIVQIRQRLDLALARADRAVGASCFCAQAAMRAAK</sequence>
<dbReference type="SMART" id="SM00028">
    <property type="entry name" value="TPR"/>
    <property type="match status" value="2"/>
</dbReference>
<dbReference type="InterPro" id="IPR019734">
    <property type="entry name" value="TPR_rpt"/>
</dbReference>
<feature type="repeat" description="TPR" evidence="1">
    <location>
        <begin position="22"/>
        <end position="55"/>
    </location>
</feature>
<dbReference type="AlphaFoldDB" id="A0A1G6J2D9"/>
<dbReference type="OrthoDB" id="9778494at2"/>
<organism evidence="2 3">
    <name type="scientific">Ruegeria marina</name>
    <dbReference type="NCBI Taxonomy" id="639004"/>
    <lineage>
        <taxon>Bacteria</taxon>
        <taxon>Pseudomonadati</taxon>
        <taxon>Pseudomonadota</taxon>
        <taxon>Alphaproteobacteria</taxon>
        <taxon>Rhodobacterales</taxon>
        <taxon>Roseobacteraceae</taxon>
        <taxon>Ruegeria</taxon>
    </lineage>
</organism>
<name>A0A1G6J2D9_9RHOB</name>
<reference evidence="3" key="1">
    <citation type="submission" date="2016-10" db="EMBL/GenBank/DDBJ databases">
        <authorList>
            <person name="Varghese N."/>
            <person name="Submissions S."/>
        </authorList>
    </citation>
    <scope>NUCLEOTIDE SEQUENCE [LARGE SCALE GENOMIC DNA]</scope>
    <source>
        <strain evidence="3">CGMCC 1.9108</strain>
    </source>
</reference>